<keyword evidence="2" id="KW-0808">Transferase</keyword>
<keyword evidence="3" id="KW-1185">Reference proteome</keyword>
<dbReference type="Proteomes" id="UP000606396">
    <property type="component" value="Unassembled WGS sequence"/>
</dbReference>
<keyword evidence="2" id="KW-0489">Methyltransferase</keyword>
<protein>
    <submittedName>
        <fullName evidence="2">Methyltransferase domain-containing protein</fullName>
    </submittedName>
</protein>
<dbReference type="InterPro" id="IPR050447">
    <property type="entry name" value="Erg6_SMT_methyltransf"/>
</dbReference>
<name>A0ABR8HJM7_NOSPU</name>
<evidence type="ECO:0000313" key="3">
    <source>
        <dbReference type="Proteomes" id="UP000606396"/>
    </source>
</evidence>
<dbReference type="CDD" id="cd02440">
    <property type="entry name" value="AdoMet_MTases"/>
    <property type="match status" value="1"/>
</dbReference>
<dbReference type="InterPro" id="IPR025714">
    <property type="entry name" value="Methyltranfer_dom"/>
</dbReference>
<evidence type="ECO:0000259" key="1">
    <source>
        <dbReference type="Pfam" id="PF13847"/>
    </source>
</evidence>
<accession>A0ABR8HJM7</accession>
<dbReference type="InterPro" id="IPR029063">
    <property type="entry name" value="SAM-dependent_MTases_sf"/>
</dbReference>
<dbReference type="PANTHER" id="PTHR44068">
    <property type="entry name" value="ZGC:194242"/>
    <property type="match status" value="1"/>
</dbReference>
<dbReference type="RefSeq" id="WP_190952139.1">
    <property type="nucleotide sequence ID" value="NZ_JACJTC010000026.1"/>
</dbReference>
<feature type="domain" description="Methyltransferase" evidence="1">
    <location>
        <begin position="46"/>
        <end position="155"/>
    </location>
</feature>
<dbReference type="GO" id="GO:0032259">
    <property type="term" value="P:methylation"/>
    <property type="evidence" value="ECO:0007669"/>
    <property type="project" value="UniProtKB-KW"/>
</dbReference>
<organism evidence="2 3">
    <name type="scientific">Nostoc punctiforme FACHB-252</name>
    <dbReference type="NCBI Taxonomy" id="1357509"/>
    <lineage>
        <taxon>Bacteria</taxon>
        <taxon>Bacillati</taxon>
        <taxon>Cyanobacteriota</taxon>
        <taxon>Cyanophyceae</taxon>
        <taxon>Nostocales</taxon>
        <taxon>Nostocaceae</taxon>
        <taxon>Nostoc</taxon>
    </lineage>
</organism>
<dbReference type="SUPFAM" id="SSF53335">
    <property type="entry name" value="S-adenosyl-L-methionine-dependent methyltransferases"/>
    <property type="match status" value="1"/>
</dbReference>
<dbReference type="GO" id="GO:0008168">
    <property type="term" value="F:methyltransferase activity"/>
    <property type="evidence" value="ECO:0007669"/>
    <property type="project" value="UniProtKB-KW"/>
</dbReference>
<dbReference type="EMBL" id="JACJTC010000026">
    <property type="protein sequence ID" value="MBD2615434.1"/>
    <property type="molecule type" value="Genomic_DNA"/>
</dbReference>
<reference evidence="2 3" key="1">
    <citation type="journal article" date="2020" name="ISME J.">
        <title>Comparative genomics reveals insights into cyanobacterial evolution and habitat adaptation.</title>
        <authorList>
            <person name="Chen M.Y."/>
            <person name="Teng W.K."/>
            <person name="Zhao L."/>
            <person name="Hu C.X."/>
            <person name="Zhou Y.K."/>
            <person name="Han B.P."/>
            <person name="Song L.R."/>
            <person name="Shu W.S."/>
        </authorList>
    </citation>
    <scope>NUCLEOTIDE SEQUENCE [LARGE SCALE GENOMIC DNA]</scope>
    <source>
        <strain evidence="2 3">FACHB-252</strain>
    </source>
</reference>
<comment type="caution">
    <text evidence="2">The sequence shown here is derived from an EMBL/GenBank/DDBJ whole genome shotgun (WGS) entry which is preliminary data.</text>
</comment>
<dbReference type="Pfam" id="PF13847">
    <property type="entry name" value="Methyltransf_31"/>
    <property type="match status" value="1"/>
</dbReference>
<dbReference type="PANTHER" id="PTHR44068:SF11">
    <property type="entry name" value="GERANYL DIPHOSPHATE 2-C-METHYLTRANSFERASE"/>
    <property type="match status" value="1"/>
</dbReference>
<dbReference type="Gene3D" id="3.40.50.150">
    <property type="entry name" value="Vaccinia Virus protein VP39"/>
    <property type="match status" value="1"/>
</dbReference>
<evidence type="ECO:0000313" key="2">
    <source>
        <dbReference type="EMBL" id="MBD2615434.1"/>
    </source>
</evidence>
<gene>
    <name evidence="2" type="ORF">H6G94_29990</name>
</gene>
<proteinExistence type="predicted"/>
<sequence>MQNIAIGFQSPEKINEPKFLFDFLDKCDEIDSVRLCKQKIIDYLDIKEGDRVLDVGCGIGQEVQRIKQIVGNNGLVVGVDKSELMIEEAKKRADKLNLSVKYYVADANSLQMNDNSFDACRAERVLLFLENPKNAVLEMIRVLRPGGKLAIFDFYLDGTFVNSAFPALTRKIVGFISDSFPNGLIGCKLPEIFEELGLSNITFVPHTNIAPYDFFMWVCHGILEQAINQKAISESDLNQWVNQLKKMHESGRFLAGFPGFIVTGQKK</sequence>